<dbReference type="SUPFAM" id="SSF56281">
    <property type="entry name" value="Metallo-hydrolase/oxidoreductase"/>
    <property type="match status" value="1"/>
</dbReference>
<proteinExistence type="predicted"/>
<keyword evidence="3" id="KW-1185">Reference proteome</keyword>
<dbReference type="PANTHER" id="PTHR36839:SF1">
    <property type="entry name" value="METALLO-BETA-LACTAMASE FAMILY PROTEIN (AFU_ORTHOLOGUE AFUA_5G12770)"/>
    <property type="match status" value="1"/>
</dbReference>
<feature type="domain" description="Metallo-beta-lactamase" evidence="1">
    <location>
        <begin position="151"/>
        <end position="232"/>
    </location>
</feature>
<reference evidence="2 3" key="1">
    <citation type="submission" date="2023-09" db="EMBL/GenBank/DDBJ databases">
        <authorList>
            <person name="Rey-Velasco X."/>
        </authorList>
    </citation>
    <scope>NUCLEOTIDE SEQUENCE [LARGE SCALE GENOMIC DNA]</scope>
    <source>
        <strain evidence="2 3">F394</strain>
    </source>
</reference>
<comment type="caution">
    <text evidence="2">The sequence shown here is derived from an EMBL/GenBank/DDBJ whole genome shotgun (WGS) entry which is preliminary data.</text>
</comment>
<accession>A0ABU3BQE2</accession>
<dbReference type="InterPro" id="IPR001279">
    <property type="entry name" value="Metallo-B-lactamas"/>
</dbReference>
<dbReference type="Pfam" id="PF00753">
    <property type="entry name" value="Lactamase_B"/>
    <property type="match status" value="1"/>
</dbReference>
<organism evidence="2 3">
    <name type="scientific">Rubrivirga litoralis</name>
    <dbReference type="NCBI Taxonomy" id="3075598"/>
    <lineage>
        <taxon>Bacteria</taxon>
        <taxon>Pseudomonadati</taxon>
        <taxon>Rhodothermota</taxon>
        <taxon>Rhodothermia</taxon>
        <taxon>Rhodothermales</taxon>
        <taxon>Rubricoccaceae</taxon>
        <taxon>Rubrivirga</taxon>
    </lineage>
</organism>
<dbReference type="Gene3D" id="3.60.15.10">
    <property type="entry name" value="Ribonuclease Z/Hydroxyacylglutathione hydrolase-like"/>
    <property type="match status" value="1"/>
</dbReference>
<dbReference type="Proteomes" id="UP001267426">
    <property type="component" value="Unassembled WGS sequence"/>
</dbReference>
<protein>
    <recommendedName>
        <fullName evidence="1">Metallo-beta-lactamase domain-containing protein</fullName>
    </recommendedName>
</protein>
<dbReference type="RefSeq" id="WP_311662850.1">
    <property type="nucleotide sequence ID" value="NZ_JAVRHT010000013.1"/>
</dbReference>
<sequence length="287" mass="31341">MPHTDDPLPRWACTNCGFWQPYFATPPDCPVCTDYRHPLPRAGWDFVSEGEAAGRFETTWREVLPDVWTFETAPALGIGPLGWILRTEHGNVSWEGAGWTSDAALDQVEALGGVRFLSGSHAHVFGSWWRVAERFEPEVVVQSAALPFAQALAVSWPFGAEAELAPGLRLLWTGGHTAGHSVLHWEARRLVFCGDAFKFRLDADGRATHVSTHKAYDAHIPLSHDDARAYRALFAGLDFDGVVTPWEAVPTGGKAAVLSLLDAQLAGRPSADWHEIPGGPLPAPPRL</sequence>
<gene>
    <name evidence="2" type="ORF">RM540_07050</name>
</gene>
<evidence type="ECO:0000313" key="3">
    <source>
        <dbReference type="Proteomes" id="UP001267426"/>
    </source>
</evidence>
<name>A0ABU3BQE2_9BACT</name>
<dbReference type="EMBL" id="JAVRHT010000013">
    <property type="protein sequence ID" value="MDT0631507.1"/>
    <property type="molecule type" value="Genomic_DNA"/>
</dbReference>
<dbReference type="PANTHER" id="PTHR36839">
    <property type="entry name" value="METALLO-BETA-LACTAMASE FAMILY PROTEIN (AFU_ORTHOLOGUE AFUA_5G12770)"/>
    <property type="match status" value="1"/>
</dbReference>
<evidence type="ECO:0000313" key="2">
    <source>
        <dbReference type="EMBL" id="MDT0631507.1"/>
    </source>
</evidence>
<evidence type="ECO:0000259" key="1">
    <source>
        <dbReference type="Pfam" id="PF00753"/>
    </source>
</evidence>
<dbReference type="InterPro" id="IPR036866">
    <property type="entry name" value="RibonucZ/Hydroxyglut_hydro"/>
</dbReference>